<protein>
    <recommendedName>
        <fullName evidence="8">J domain-containing protein</fullName>
    </recommendedName>
</protein>
<comment type="subcellular location">
    <subcellularLocation>
        <location evidence="1">Membrane</location>
        <topology evidence="1">Single-pass membrane protein</topology>
    </subcellularLocation>
</comment>
<dbReference type="RefSeq" id="WP_153714704.1">
    <property type="nucleotide sequence ID" value="NZ_CP045871.1"/>
</dbReference>
<evidence type="ECO:0000256" key="6">
    <source>
        <dbReference type="ARBA" id="ARBA00038105"/>
    </source>
</evidence>
<keyword evidence="10" id="KW-1185">Reference proteome</keyword>
<name>A0A5Q2QFQ4_9GAMM</name>
<evidence type="ECO:0000256" key="7">
    <source>
        <dbReference type="SAM" id="Phobius"/>
    </source>
</evidence>
<reference evidence="9 10" key="1">
    <citation type="submission" date="2019-11" db="EMBL/GenBank/DDBJ databases">
        <authorList>
            <person name="Khan S.A."/>
            <person name="Jeon C.O."/>
            <person name="Chun B.H."/>
        </authorList>
    </citation>
    <scope>NUCLEOTIDE SEQUENCE [LARGE SCALE GENOMIC DNA]</scope>
    <source>
        <strain evidence="9 10">IMCC 1097</strain>
    </source>
</reference>
<evidence type="ECO:0000313" key="10">
    <source>
        <dbReference type="Proteomes" id="UP000388235"/>
    </source>
</evidence>
<organism evidence="9 10">
    <name type="scientific">Litorivicinus lipolyticus</name>
    <dbReference type="NCBI Taxonomy" id="418701"/>
    <lineage>
        <taxon>Bacteria</taxon>
        <taxon>Pseudomonadati</taxon>
        <taxon>Pseudomonadota</taxon>
        <taxon>Gammaproteobacteria</taxon>
        <taxon>Oceanospirillales</taxon>
        <taxon>Litorivicinaceae</taxon>
        <taxon>Litorivicinus</taxon>
    </lineage>
</organism>
<evidence type="ECO:0000313" key="9">
    <source>
        <dbReference type="EMBL" id="QGG81201.1"/>
    </source>
</evidence>
<feature type="domain" description="J" evidence="8">
    <location>
        <begin position="101"/>
        <end position="151"/>
    </location>
</feature>
<comment type="similarity">
    <text evidence="6">Belongs to the TIM14 family.</text>
</comment>
<sequence>MNPITLLAVGVLIFLLTRTPLWAKFKTQLLLIGGGLVIFWLVATGKLHALFAVIAAAIPMGQRLWSVVRMWPAVRQMAEKLTGAKPTANTGVADGPMTRAKAAQILGIDESADPKTVRDAHRRLIAKLHPDKGGSDYMAGLLNQARDTMNG</sequence>
<dbReference type="KEGG" id="llp:GH975_11755"/>
<dbReference type="Gene3D" id="1.10.287.110">
    <property type="entry name" value="DnaJ domain"/>
    <property type="match status" value="1"/>
</dbReference>
<keyword evidence="2 7" id="KW-0812">Transmembrane</keyword>
<dbReference type="InterPro" id="IPR001623">
    <property type="entry name" value="DnaJ_domain"/>
</dbReference>
<evidence type="ECO:0000256" key="3">
    <source>
        <dbReference type="ARBA" id="ARBA00022989"/>
    </source>
</evidence>
<gene>
    <name evidence="9" type="ORF">GH975_11755</name>
</gene>
<dbReference type="PANTHER" id="PTHR12763">
    <property type="match status" value="1"/>
</dbReference>
<evidence type="ECO:0000256" key="4">
    <source>
        <dbReference type="ARBA" id="ARBA00023136"/>
    </source>
</evidence>
<keyword evidence="5" id="KW-0143">Chaperone</keyword>
<dbReference type="AlphaFoldDB" id="A0A5Q2QFQ4"/>
<evidence type="ECO:0000259" key="8">
    <source>
        <dbReference type="PROSITE" id="PS50076"/>
    </source>
</evidence>
<dbReference type="Proteomes" id="UP000388235">
    <property type="component" value="Chromosome"/>
</dbReference>
<dbReference type="PROSITE" id="PS50076">
    <property type="entry name" value="DNAJ_2"/>
    <property type="match status" value="1"/>
</dbReference>
<dbReference type="OrthoDB" id="9811070at2"/>
<evidence type="ECO:0000256" key="2">
    <source>
        <dbReference type="ARBA" id="ARBA00022692"/>
    </source>
</evidence>
<dbReference type="PANTHER" id="PTHR12763:SF28">
    <property type="entry name" value="GEO10507P1-RELATED"/>
    <property type="match status" value="1"/>
</dbReference>
<dbReference type="SUPFAM" id="SSF46565">
    <property type="entry name" value="Chaperone J-domain"/>
    <property type="match status" value="1"/>
</dbReference>
<proteinExistence type="inferred from homology"/>
<dbReference type="GO" id="GO:0016020">
    <property type="term" value="C:membrane"/>
    <property type="evidence" value="ECO:0007669"/>
    <property type="project" value="UniProtKB-SubCell"/>
</dbReference>
<dbReference type="CDD" id="cd06257">
    <property type="entry name" value="DnaJ"/>
    <property type="match status" value="1"/>
</dbReference>
<evidence type="ECO:0000256" key="5">
    <source>
        <dbReference type="ARBA" id="ARBA00023186"/>
    </source>
</evidence>
<evidence type="ECO:0000256" key="1">
    <source>
        <dbReference type="ARBA" id="ARBA00004167"/>
    </source>
</evidence>
<accession>A0A5Q2QFQ4</accession>
<dbReference type="InterPro" id="IPR036869">
    <property type="entry name" value="J_dom_sf"/>
</dbReference>
<keyword evidence="3 7" id="KW-1133">Transmembrane helix</keyword>
<feature type="transmembrane region" description="Helical" evidence="7">
    <location>
        <begin position="39"/>
        <end position="60"/>
    </location>
</feature>
<keyword evidence="4 7" id="KW-0472">Membrane</keyword>
<dbReference type="EMBL" id="CP045871">
    <property type="protein sequence ID" value="QGG81201.1"/>
    <property type="molecule type" value="Genomic_DNA"/>
</dbReference>